<evidence type="ECO:0000313" key="7">
    <source>
        <dbReference type="Proteomes" id="UP000677436"/>
    </source>
</evidence>
<feature type="active site" evidence="3">
    <location>
        <position position="78"/>
    </location>
</feature>
<feature type="domain" description="Peptidase S26" evidence="5">
    <location>
        <begin position="14"/>
        <end position="157"/>
    </location>
</feature>
<evidence type="ECO:0000313" key="6">
    <source>
        <dbReference type="EMBL" id="BCU80834.1"/>
    </source>
</evidence>
<dbReference type="GO" id="GO:0004252">
    <property type="term" value="F:serine-type endopeptidase activity"/>
    <property type="evidence" value="ECO:0007669"/>
    <property type="project" value="InterPro"/>
</dbReference>
<reference evidence="6" key="2">
    <citation type="journal article" date="2021" name="Microbiol. Resour. Announc.">
        <title>Complete Genome Sequence of Polycladomyces abyssicola JIR-001T, Isolated from Hemipelagic Sediment in Deep Seawater.</title>
        <authorList>
            <person name="Tsubouchi T."/>
            <person name="Kaneko Y."/>
        </authorList>
    </citation>
    <scope>NUCLEOTIDE SEQUENCE</scope>
    <source>
        <strain evidence="6">JIR-001</strain>
    </source>
</reference>
<dbReference type="GO" id="GO:0005886">
    <property type="term" value="C:plasma membrane"/>
    <property type="evidence" value="ECO:0007669"/>
    <property type="project" value="UniProtKB-SubCell"/>
</dbReference>
<dbReference type="AlphaFoldDB" id="A0A8D5ZJU1"/>
<evidence type="ECO:0000259" key="5">
    <source>
        <dbReference type="Pfam" id="PF10502"/>
    </source>
</evidence>
<proteinExistence type="inferred from homology"/>
<evidence type="ECO:0000256" key="4">
    <source>
        <dbReference type="RuleBase" id="RU362042"/>
    </source>
</evidence>
<comment type="catalytic activity">
    <reaction evidence="4">
        <text>Cleavage of hydrophobic, N-terminal signal or leader sequences from secreted and periplasmic proteins.</text>
        <dbReference type="EC" id="3.4.21.89"/>
    </reaction>
</comment>
<dbReference type="KEGG" id="pabs:JIR001_06170"/>
<reference evidence="6" key="1">
    <citation type="journal article" date="2013" name="Int. J. Syst. Evol. Microbiol.">
        <title>Polycladomyces abyssicola gen. nov., sp. nov., a thermophilic filamentous bacterium isolated from hemipelagic sediment.</title>
        <authorList>
            <person name="Tsubouchi T."/>
            <person name="Shimane Y."/>
            <person name="Mori K."/>
            <person name="Usui K."/>
            <person name="Hiraki T."/>
            <person name="Tame A."/>
            <person name="Uematsu K."/>
            <person name="Maruyama T."/>
            <person name="Hatada Y."/>
        </authorList>
    </citation>
    <scope>NUCLEOTIDE SEQUENCE</scope>
    <source>
        <strain evidence="6">JIR-001</strain>
    </source>
</reference>
<keyword evidence="4" id="KW-0812">Transmembrane</keyword>
<comment type="subcellular location">
    <subcellularLocation>
        <location evidence="1">Cell membrane</location>
        <topology evidence="1">Single-pass type II membrane protein</topology>
    </subcellularLocation>
    <subcellularLocation>
        <location evidence="4">Membrane</location>
        <topology evidence="4">Single-pass type II membrane protein</topology>
    </subcellularLocation>
</comment>
<keyword evidence="4" id="KW-0378">Hydrolase</keyword>
<gene>
    <name evidence="6" type="ORF">JIR001_06170</name>
</gene>
<keyword evidence="4" id="KW-0645">Protease</keyword>
<dbReference type="GO" id="GO:0006465">
    <property type="term" value="P:signal peptide processing"/>
    <property type="evidence" value="ECO:0007669"/>
    <property type="project" value="InterPro"/>
</dbReference>
<accession>A0A8D5ZJU1</accession>
<dbReference type="PANTHER" id="PTHR43390:SF1">
    <property type="entry name" value="CHLOROPLAST PROCESSING PEPTIDASE"/>
    <property type="match status" value="1"/>
</dbReference>
<dbReference type="EMBL" id="AP024601">
    <property type="protein sequence ID" value="BCU80834.1"/>
    <property type="molecule type" value="Genomic_DNA"/>
</dbReference>
<dbReference type="InterPro" id="IPR019533">
    <property type="entry name" value="Peptidase_S26"/>
</dbReference>
<dbReference type="CDD" id="cd06530">
    <property type="entry name" value="S26_SPase_I"/>
    <property type="match status" value="1"/>
</dbReference>
<feature type="active site" evidence="3">
    <location>
        <position position="39"/>
    </location>
</feature>
<dbReference type="EC" id="3.4.21.89" evidence="4"/>
<dbReference type="InterPro" id="IPR000223">
    <property type="entry name" value="Pept_S26A_signal_pept_1"/>
</dbReference>
<dbReference type="Proteomes" id="UP000677436">
    <property type="component" value="Chromosome"/>
</dbReference>
<dbReference type="InterPro" id="IPR036286">
    <property type="entry name" value="LexA/Signal_pep-like_sf"/>
</dbReference>
<keyword evidence="7" id="KW-1185">Reference proteome</keyword>
<dbReference type="Gene3D" id="2.10.109.10">
    <property type="entry name" value="Umud Fragment, subunit A"/>
    <property type="match status" value="1"/>
</dbReference>
<dbReference type="SUPFAM" id="SSF51306">
    <property type="entry name" value="LexA/Signal peptidase"/>
    <property type="match status" value="1"/>
</dbReference>
<dbReference type="NCBIfam" id="TIGR02227">
    <property type="entry name" value="sigpep_I_bact"/>
    <property type="match status" value="1"/>
</dbReference>
<comment type="similarity">
    <text evidence="2 4">Belongs to the peptidase S26 family.</text>
</comment>
<dbReference type="PANTHER" id="PTHR43390">
    <property type="entry name" value="SIGNAL PEPTIDASE I"/>
    <property type="match status" value="1"/>
</dbReference>
<protein>
    <recommendedName>
        <fullName evidence="4">Signal peptidase I</fullName>
        <ecNumber evidence="4">3.4.21.89</ecNumber>
    </recommendedName>
</protein>
<sequence length="163" mass="18537">MKKILLWIGISFLVLVGLGVWGYFYFHTHYYFVKGEGISMSPTLPDGTIVLIQKDGYELHRGDIISYTVPGKKLGRIKRIVGMPGETIQGSDNRILINGKPLKEPYLKTQQEFYNFMPVKIPPKHVFVLGDFRKASIDSRITGPVPFSRINGKVVWVIKPDEK</sequence>
<organism evidence="6 7">
    <name type="scientific">Polycladomyces abyssicola</name>
    <dbReference type="NCBI Taxonomy" id="1125966"/>
    <lineage>
        <taxon>Bacteria</taxon>
        <taxon>Bacillati</taxon>
        <taxon>Bacillota</taxon>
        <taxon>Bacilli</taxon>
        <taxon>Bacillales</taxon>
        <taxon>Thermoactinomycetaceae</taxon>
        <taxon>Polycladomyces</taxon>
    </lineage>
</organism>
<feature type="transmembrane region" description="Helical" evidence="4">
    <location>
        <begin position="6"/>
        <end position="26"/>
    </location>
</feature>
<keyword evidence="4" id="KW-0472">Membrane</keyword>
<dbReference type="RefSeq" id="WP_212774145.1">
    <property type="nucleotide sequence ID" value="NZ_AP024601.1"/>
</dbReference>
<dbReference type="PRINTS" id="PR00727">
    <property type="entry name" value="LEADERPTASE"/>
</dbReference>
<keyword evidence="4" id="KW-1133">Transmembrane helix</keyword>
<name>A0A8D5ZJU1_9BACL</name>
<evidence type="ECO:0000256" key="2">
    <source>
        <dbReference type="ARBA" id="ARBA00009370"/>
    </source>
</evidence>
<evidence type="ECO:0000256" key="3">
    <source>
        <dbReference type="PIRSR" id="PIRSR600223-1"/>
    </source>
</evidence>
<dbReference type="Pfam" id="PF10502">
    <property type="entry name" value="Peptidase_S26"/>
    <property type="match status" value="1"/>
</dbReference>
<dbReference type="GO" id="GO:0009003">
    <property type="term" value="F:signal peptidase activity"/>
    <property type="evidence" value="ECO:0007669"/>
    <property type="project" value="UniProtKB-EC"/>
</dbReference>
<evidence type="ECO:0000256" key="1">
    <source>
        <dbReference type="ARBA" id="ARBA00004401"/>
    </source>
</evidence>